<dbReference type="Pfam" id="PF00005">
    <property type="entry name" value="ABC_tran"/>
    <property type="match status" value="1"/>
</dbReference>
<keyword evidence="6" id="KW-0227">DNA damage</keyword>
<dbReference type="PANTHER" id="PTHR43152:SF3">
    <property type="entry name" value="UVRABC SYSTEM PROTEIN A"/>
    <property type="match status" value="1"/>
</dbReference>
<evidence type="ECO:0000256" key="16">
    <source>
        <dbReference type="ARBA" id="ARBA00042156"/>
    </source>
</evidence>
<evidence type="ECO:0000256" key="15">
    <source>
        <dbReference type="ARBA" id="ARBA00039316"/>
    </source>
</evidence>
<keyword evidence="12" id="KW-0238">DNA-binding</keyword>
<keyword evidence="2" id="KW-0963">Cytoplasm</keyword>
<dbReference type="InterPro" id="IPR013815">
    <property type="entry name" value="ATP_grasp_subdomain_1"/>
</dbReference>
<reference evidence="19 20" key="1">
    <citation type="submission" date="2023-04" db="EMBL/GenBank/DDBJ databases">
        <title>A novel bacteria isolated from coastal sediment.</title>
        <authorList>
            <person name="Liu X.-J."/>
            <person name="Du Z.-J."/>
        </authorList>
    </citation>
    <scope>NUCLEOTIDE SEQUENCE [LARGE SCALE GENOMIC DNA]</scope>
    <source>
        <strain evidence="19 20">SDUM461004</strain>
    </source>
</reference>
<dbReference type="InterPro" id="IPR017871">
    <property type="entry name" value="ABC_transporter-like_CS"/>
</dbReference>
<dbReference type="InterPro" id="IPR027417">
    <property type="entry name" value="P-loop_NTPase"/>
</dbReference>
<gene>
    <name evidence="19" type="primary">uvrA</name>
    <name evidence="19" type="ORF">QEH59_14775</name>
</gene>
<dbReference type="Gene3D" id="3.30.1490.20">
    <property type="entry name" value="ATP-grasp fold, A domain"/>
    <property type="match status" value="1"/>
</dbReference>
<keyword evidence="10" id="KW-0067">ATP-binding</keyword>
<protein>
    <recommendedName>
        <fullName evidence="15">UvrABC system protein A</fullName>
    </recommendedName>
    <alternativeName>
        <fullName evidence="16">Excinuclease ABC subunit A</fullName>
    </alternativeName>
</protein>
<accession>A0ABU1APL9</accession>
<evidence type="ECO:0000256" key="8">
    <source>
        <dbReference type="ARBA" id="ARBA00022771"/>
    </source>
</evidence>
<name>A0ABU1APL9_9BACT</name>
<dbReference type="InterPro" id="IPR041552">
    <property type="entry name" value="UvrA_DNA-bd"/>
</dbReference>
<sequence>MPTKKEYIQLRGVRQNNLKGFDLDLPIGELTVVTGLSGAGKSSLVFETLHAEGQRRYVETFSPYTRQFMDLLDRPKVDSVHNIRPSIAIQQSNTVKTSRSTVGTITELADYFKVWFANVATLYDPATGEPITDENPQSAWKKLLAKFPDHTLLLTFPVEKPENLDWQEILKNLSGQGYTRVLLRSGRSDENCQLERIDTLLKDKDTVPELPSPLYVIQDRITKLNAGARSRAMEALQTAFAFGQGQIDIFDADGKALAHFKHGLRSPVSGQSFRPASPALFSFNSPLGACAECRGFGRVIEIDYKLVIPDQSLSIDEGAIRAFQGEVYSESLRDLQRAAKKHKIRTHIPWSKLNKKELKFVMEGEPNYREDRNQWYGVHRFFDWLNKNLYKMHVRVFLSKFRSYTECPECHGARLKPESLNWKWQGHTLPDLYQKSVSELLSLLLGVPPLGGHSDSTQPPKGGTPNLKRDGTASHPDSALSGILSRLSFLDQVGLGYLTLDRSSRSLSGGETMRVNLTSCLGSSLVDTLFVLDEPSVGLHPRDMDRLISILRRLTGLGNTVVVVEHDEAVMRAADNLIEIGPRPGVHGGQLSFSGSFERILESDTNTGRYLSGRETIELPQERRLGNAPLSKSHSPLLSIYGASKHNIHELTLHIPQQSFVCLSGVSGSGKSTLLNNVIYQNLLAQKGLTVEEPASIQDIESTLPLSEVVLIDQSPVSKTPRSNPASYSKAWDEIRKCFAKLEAAQAAGMGPGHFSFNSGDGRCDTCSGLGFERIEMQFVSDIFVPCETCEGKRFKDEVLEIEYNGKSIADILDLDIDDAVVFFGDNKKITRCLQPMIDVGLGYLKLGQPLNTLSGGESQRLKLVKYLSKLSATPSPRSARHTQNHAMILIDEPTTGLHRADVKRLIGVLQSLVDAGHSLIVIEHNIDILKVADWIVELGPEAGSAGGQIIAQGTPEQIADTVCETASYLREALGEHRSERSDMTGRLANRITSNELIAAEAASSYNIQDSMLDVECSKFPNALSIRGAREHNLKNVSCEIAHGQTTVITGVSGSGKSTLAFDIVFAEGQRRFMESMSAYARQFVEQMPRAEVDELSGIAPTVAIEQRVTKGTRKSTVATITEVAQYLRLLYARIGIQHSPTSGEAVVSQSESQLQKRLDALLDEYKGPGSSFKIGRKRFDALYLCAPLIRGRKGHHEPLANWAREHGYEMLRIDGKITELSQFKKLDRYKEHDIDLIVTALSASDAKSSAHQSLKEALRLGKGSAFLLSSEGELLSRLSTKRTDLATGEAFPELDPKHFSWNSPRGWCPTCRGYGQLFEWMSQEEESSVDHLDDFDDGETCPDCHGARLNELSRAVRLPLNERRTSNIERSTSNKKSKHTKLDLGRSTFDVPHSVSLPELLSLTPSKLLGVLKQIKTNKRSETVLNELLPEIEERMRFMDRVGLDYLGLDRATATLSGGEAQRIRLAAQLGSNLSGVLYVLDEPSIGLHARDNEKLLSSLKQLRARGNTLVIVEHNEATMRHADQIIDLGPAAGIHGGEIVASGKLSKIKKSKRSLTAQYLRQQMAHPLRGSHRELPAAWSPRKKKGNEAWIALQGAALRNLKGFDLALPKQRLNVVCGVSGAGKSTLIRALLKPLVEAAIETKAEKLTPKALHTEERRTSNIERRTSNSFKSLQGAETIRKVIEVDHSPIGKTPRSTPATYIGAFDIIRDIFAKLPEANMRGYTAGTFSFNTKGGRCETCKGAGRVKLEMNFMPDTHVTCEDCNGRRYGAELDELRWNGKSIADVLKMSFEEAAEFFSFHTQLSSLMQLMVETGLGYIELGQYSPTLSGGEAQRMKLVSELAKGQPTFKERQYNKGQGNLYILEEPTIGLHLSDVERLIELLHRLVDKGHTVVVIEHHLEVIKDADYIIEIGPDGGEAGGELMYQGDVAGLKNVKNSATAKFL</sequence>
<evidence type="ECO:0000256" key="3">
    <source>
        <dbReference type="ARBA" id="ARBA00022723"/>
    </source>
</evidence>
<dbReference type="PANTHER" id="PTHR43152">
    <property type="entry name" value="UVRABC SYSTEM PROTEIN A"/>
    <property type="match status" value="1"/>
</dbReference>
<keyword evidence="11" id="KW-0267">Excision nuclease</keyword>
<dbReference type="Gene3D" id="3.30.190.20">
    <property type="match status" value="1"/>
</dbReference>
<evidence type="ECO:0000313" key="20">
    <source>
        <dbReference type="Proteomes" id="UP001243717"/>
    </source>
</evidence>
<dbReference type="SUPFAM" id="SSF52540">
    <property type="entry name" value="P-loop containing nucleoside triphosphate hydrolases"/>
    <property type="match status" value="4"/>
</dbReference>
<evidence type="ECO:0000256" key="9">
    <source>
        <dbReference type="ARBA" id="ARBA00022833"/>
    </source>
</evidence>
<dbReference type="EMBL" id="JARXIC010000030">
    <property type="protein sequence ID" value="MDQ8195696.1"/>
    <property type="molecule type" value="Genomic_DNA"/>
</dbReference>
<dbReference type="SMART" id="SM00382">
    <property type="entry name" value="AAA"/>
    <property type="match status" value="3"/>
</dbReference>
<evidence type="ECO:0000256" key="11">
    <source>
        <dbReference type="ARBA" id="ARBA00022881"/>
    </source>
</evidence>
<evidence type="ECO:0000256" key="2">
    <source>
        <dbReference type="ARBA" id="ARBA00022490"/>
    </source>
</evidence>
<keyword evidence="20" id="KW-1185">Reference proteome</keyword>
<dbReference type="InterPro" id="IPR041102">
    <property type="entry name" value="UvrA_inter"/>
</dbReference>
<dbReference type="PROSITE" id="PS00211">
    <property type="entry name" value="ABC_TRANSPORTER_1"/>
    <property type="match status" value="3"/>
</dbReference>
<keyword evidence="7" id="KW-0228">DNA excision</keyword>
<comment type="subcellular location">
    <subcellularLocation>
        <location evidence="1">Cytoplasm</location>
    </subcellularLocation>
</comment>
<keyword evidence="13" id="KW-0234">DNA repair</keyword>
<evidence type="ECO:0000256" key="5">
    <source>
        <dbReference type="ARBA" id="ARBA00022741"/>
    </source>
</evidence>
<evidence type="ECO:0000313" key="19">
    <source>
        <dbReference type="EMBL" id="MDQ8195696.1"/>
    </source>
</evidence>
<dbReference type="Pfam" id="PF17755">
    <property type="entry name" value="UvrA_DNA-bind"/>
    <property type="match status" value="1"/>
</dbReference>
<dbReference type="Gene3D" id="1.10.8.280">
    <property type="entry name" value="ABC transporter ATPase domain-like"/>
    <property type="match status" value="1"/>
</dbReference>
<keyword evidence="9" id="KW-0862">Zinc</keyword>
<evidence type="ECO:0000256" key="17">
    <source>
        <dbReference type="SAM" id="MobiDB-lite"/>
    </source>
</evidence>
<dbReference type="Gene3D" id="1.20.1580.10">
    <property type="entry name" value="ABC transporter ATPase like domain"/>
    <property type="match status" value="3"/>
</dbReference>
<evidence type="ECO:0000259" key="18">
    <source>
        <dbReference type="PROSITE" id="PS50893"/>
    </source>
</evidence>
<feature type="domain" description="ABC transporter" evidence="18">
    <location>
        <begin position="1348"/>
        <end position="1563"/>
    </location>
</feature>
<dbReference type="PROSITE" id="PS50893">
    <property type="entry name" value="ABC_TRANSPORTER_2"/>
    <property type="match status" value="1"/>
</dbReference>
<evidence type="ECO:0000256" key="13">
    <source>
        <dbReference type="ARBA" id="ARBA00023204"/>
    </source>
</evidence>
<dbReference type="NCBIfam" id="TIGR00630">
    <property type="entry name" value="uvra"/>
    <property type="match status" value="1"/>
</dbReference>
<keyword evidence="8" id="KW-0863">Zinc-finger</keyword>
<dbReference type="Proteomes" id="UP001243717">
    <property type="component" value="Unassembled WGS sequence"/>
</dbReference>
<evidence type="ECO:0000256" key="1">
    <source>
        <dbReference type="ARBA" id="ARBA00004496"/>
    </source>
</evidence>
<keyword evidence="5" id="KW-0547">Nucleotide-binding</keyword>
<dbReference type="RefSeq" id="WP_308986147.1">
    <property type="nucleotide sequence ID" value="NZ_JARXIC010000030.1"/>
</dbReference>
<organism evidence="19 20">
    <name type="scientific">Thalassobacterium sedimentorum</name>
    <dbReference type="NCBI Taxonomy" id="3041258"/>
    <lineage>
        <taxon>Bacteria</taxon>
        <taxon>Pseudomonadati</taxon>
        <taxon>Verrucomicrobiota</taxon>
        <taxon>Opitutia</taxon>
        <taxon>Puniceicoccales</taxon>
        <taxon>Coraliomargaritaceae</taxon>
        <taxon>Thalassobacterium</taxon>
    </lineage>
</organism>
<dbReference type="InterPro" id="IPR003439">
    <property type="entry name" value="ABC_transporter-like_ATP-bd"/>
</dbReference>
<evidence type="ECO:0000256" key="12">
    <source>
        <dbReference type="ARBA" id="ARBA00023125"/>
    </source>
</evidence>
<keyword evidence="4" id="KW-0677">Repeat</keyword>
<feature type="region of interest" description="Disordered" evidence="17">
    <location>
        <begin position="451"/>
        <end position="477"/>
    </location>
</feature>
<evidence type="ECO:0000256" key="6">
    <source>
        <dbReference type="ARBA" id="ARBA00022763"/>
    </source>
</evidence>
<dbReference type="InterPro" id="IPR003593">
    <property type="entry name" value="AAA+_ATPase"/>
</dbReference>
<comment type="similarity">
    <text evidence="14">Belongs to the ABC transporter superfamily. UvrA family.</text>
</comment>
<evidence type="ECO:0000256" key="7">
    <source>
        <dbReference type="ARBA" id="ARBA00022769"/>
    </source>
</evidence>
<comment type="caution">
    <text evidence="19">The sequence shown here is derived from an EMBL/GenBank/DDBJ whole genome shotgun (WGS) entry which is preliminary data.</text>
</comment>
<evidence type="ECO:0000256" key="4">
    <source>
        <dbReference type="ARBA" id="ARBA00022737"/>
    </source>
</evidence>
<evidence type="ECO:0000256" key="14">
    <source>
        <dbReference type="ARBA" id="ARBA00038000"/>
    </source>
</evidence>
<keyword evidence="3" id="KW-0479">Metal-binding</keyword>
<proteinExistence type="inferred from homology"/>
<dbReference type="Gene3D" id="3.40.50.300">
    <property type="entry name" value="P-loop containing nucleotide triphosphate hydrolases"/>
    <property type="match status" value="5"/>
</dbReference>
<dbReference type="Pfam" id="PF17760">
    <property type="entry name" value="UvrA_inter"/>
    <property type="match status" value="1"/>
</dbReference>
<dbReference type="InterPro" id="IPR004602">
    <property type="entry name" value="UvrA"/>
</dbReference>
<evidence type="ECO:0000256" key="10">
    <source>
        <dbReference type="ARBA" id="ARBA00022840"/>
    </source>
</evidence>